<dbReference type="PANTHER" id="PTHR10159:SF530">
    <property type="entry name" value="DUAL SPECIFICITY PROTEIN PHOSPHATASE DDB_G0271350-RELATED"/>
    <property type="match status" value="1"/>
</dbReference>
<feature type="domain" description="Rhodanese" evidence="8">
    <location>
        <begin position="236"/>
        <end position="366"/>
    </location>
</feature>
<accession>A0A0H2S069</accession>
<evidence type="ECO:0000256" key="3">
    <source>
        <dbReference type="ARBA" id="ARBA00022801"/>
    </source>
</evidence>
<feature type="domain" description="Tyrosine-protein phosphatase" evidence="6">
    <location>
        <begin position="584"/>
        <end position="733"/>
    </location>
</feature>
<feature type="compositionally biased region" description="Low complexity" evidence="5">
    <location>
        <begin position="531"/>
        <end position="548"/>
    </location>
</feature>
<dbReference type="PROSITE" id="PS50054">
    <property type="entry name" value="TYR_PHOSPHATASE_DUAL"/>
    <property type="match status" value="1"/>
</dbReference>
<feature type="compositionally biased region" description="Polar residues" evidence="5">
    <location>
        <begin position="123"/>
        <end position="148"/>
    </location>
</feature>
<feature type="compositionally biased region" description="Low complexity" evidence="5">
    <location>
        <begin position="199"/>
        <end position="223"/>
    </location>
</feature>
<feature type="region of interest" description="Disordered" evidence="5">
    <location>
        <begin position="114"/>
        <end position="164"/>
    </location>
</feature>
<dbReference type="Gene3D" id="3.40.250.10">
    <property type="entry name" value="Rhodanese-like domain"/>
    <property type="match status" value="1"/>
</dbReference>
<dbReference type="GO" id="GO:0004725">
    <property type="term" value="F:protein tyrosine phosphatase activity"/>
    <property type="evidence" value="ECO:0007669"/>
    <property type="project" value="UniProtKB-EC"/>
</dbReference>
<evidence type="ECO:0000313" key="9">
    <source>
        <dbReference type="EMBL" id="KLO17745.1"/>
    </source>
</evidence>
<feature type="region of interest" description="Disordered" evidence="5">
    <location>
        <begin position="1"/>
        <end position="91"/>
    </location>
</feature>
<evidence type="ECO:0000256" key="4">
    <source>
        <dbReference type="ARBA" id="ARBA00022912"/>
    </source>
</evidence>
<dbReference type="STRING" id="27342.A0A0H2S069"/>
<dbReference type="InterPro" id="IPR036873">
    <property type="entry name" value="Rhodanese-like_dom_sf"/>
</dbReference>
<proteinExistence type="inferred from homology"/>
<feature type="compositionally biased region" description="Low complexity" evidence="5">
    <location>
        <begin position="149"/>
        <end position="164"/>
    </location>
</feature>
<dbReference type="EMBL" id="KQ085901">
    <property type="protein sequence ID" value="KLO17745.1"/>
    <property type="molecule type" value="Genomic_DNA"/>
</dbReference>
<name>A0A0H2S069_9AGAM</name>
<dbReference type="PANTHER" id="PTHR10159">
    <property type="entry name" value="DUAL SPECIFICITY PROTEIN PHOSPHATASE"/>
    <property type="match status" value="1"/>
</dbReference>
<reference evidence="9 10" key="1">
    <citation type="submission" date="2015-04" db="EMBL/GenBank/DDBJ databases">
        <title>Complete genome sequence of Schizopora paradoxa KUC8140, a cosmopolitan wood degrader in East Asia.</title>
        <authorList>
            <consortium name="DOE Joint Genome Institute"/>
            <person name="Min B."/>
            <person name="Park H."/>
            <person name="Jang Y."/>
            <person name="Kim J.-J."/>
            <person name="Kim K.H."/>
            <person name="Pangilinan J."/>
            <person name="Lipzen A."/>
            <person name="Riley R."/>
            <person name="Grigoriev I.V."/>
            <person name="Spatafora J.W."/>
            <person name="Choi I.-G."/>
        </authorList>
    </citation>
    <scope>NUCLEOTIDE SEQUENCE [LARGE SCALE GENOMIC DNA]</scope>
    <source>
        <strain evidence="9 10">KUC8140</strain>
    </source>
</reference>
<evidence type="ECO:0000313" key="10">
    <source>
        <dbReference type="Proteomes" id="UP000053477"/>
    </source>
</evidence>
<dbReference type="PROSITE" id="PS50056">
    <property type="entry name" value="TYR_PHOSPHATASE_2"/>
    <property type="match status" value="1"/>
</dbReference>
<dbReference type="AlphaFoldDB" id="A0A0H2S069"/>
<dbReference type="Proteomes" id="UP000053477">
    <property type="component" value="Unassembled WGS sequence"/>
</dbReference>
<dbReference type="InParanoid" id="A0A0H2S069"/>
<dbReference type="Gene3D" id="3.90.190.10">
    <property type="entry name" value="Protein tyrosine phosphatase superfamily"/>
    <property type="match status" value="1"/>
</dbReference>
<dbReference type="SUPFAM" id="SSF52799">
    <property type="entry name" value="(Phosphotyrosine protein) phosphatases II"/>
    <property type="match status" value="1"/>
</dbReference>
<dbReference type="SUPFAM" id="SSF52821">
    <property type="entry name" value="Rhodanese/Cell cycle control phosphatase"/>
    <property type="match status" value="1"/>
</dbReference>
<feature type="domain" description="Tyrosine specific protein phosphatases" evidence="7">
    <location>
        <begin position="650"/>
        <end position="714"/>
    </location>
</feature>
<dbReference type="InterPro" id="IPR000387">
    <property type="entry name" value="Tyr_Pase_dom"/>
</dbReference>
<dbReference type="Pfam" id="PF00782">
    <property type="entry name" value="DSPc"/>
    <property type="match status" value="1"/>
</dbReference>
<feature type="region of interest" description="Disordered" evidence="5">
    <location>
        <begin position="179"/>
        <end position="224"/>
    </location>
</feature>
<comment type="similarity">
    <text evidence="1">Belongs to the protein-tyrosine phosphatase family. Non-receptor class dual specificity subfamily.</text>
</comment>
<feature type="compositionally biased region" description="Low complexity" evidence="5">
    <location>
        <begin position="62"/>
        <end position="81"/>
    </location>
</feature>
<dbReference type="GO" id="GO:0005737">
    <property type="term" value="C:cytoplasm"/>
    <property type="evidence" value="ECO:0007669"/>
    <property type="project" value="TreeGrafter"/>
</dbReference>
<dbReference type="OrthoDB" id="273181at2759"/>
<protein>
    <recommendedName>
        <fullName evidence="2">protein-tyrosine-phosphatase</fullName>
        <ecNumber evidence="2">3.1.3.48</ecNumber>
    </recommendedName>
</protein>
<evidence type="ECO:0000259" key="8">
    <source>
        <dbReference type="PROSITE" id="PS50206"/>
    </source>
</evidence>
<feature type="compositionally biased region" description="Pro residues" evidence="5">
    <location>
        <begin position="549"/>
        <end position="562"/>
    </location>
</feature>
<keyword evidence="4" id="KW-0904">Protein phosphatase</keyword>
<dbReference type="EC" id="3.1.3.48" evidence="2"/>
<feature type="region of interest" description="Disordered" evidence="5">
    <location>
        <begin position="398"/>
        <end position="465"/>
    </location>
</feature>
<sequence length="858" mass="92809">MTVSDAGATTDRKDSTPKRFRPPKLSLSPEVLRHGSNGGLTVVTSSPVDAQDDSGDSEDRFSSPTMSSPASSPVELSLSLDSDSDADANSDDLSKGLEILEKLRKNVQNNLRLRPLRSATFAPESTSSTTKMPRSAATNTTNGQPHHQPSTPSTADSSAPSSALSLYFTPTSDIRTSPLSARYIGRDQNLRMRSPMDTPVSVSRPRSRSPASSRSPSPLSSPRGIDADALFKRLDASHRPLLVDTRPNTSYLACRTRHSLNIAISTLIIRRCSKPGGPLPTLDSLRNHVTSDWGKDSWDELMRPGGPWDGDVVVFDEDMDESRRDNPQVLSWALLSVLQTLVGKSSVYYLKGGMTALRLHPSSHHYIIRGEPTLSLEPRLKSNPRPGDGRRLVGLHQLDTKSASNSKVMPEIEQPSASPGPCPNYSPHNMLYELSPSPSPSSSVFPRQLRTRNTSSIPNLRKLDTTSAERLVPKLTLRTVPSKSNTLAAPPSLSRQSSASSLRANSPSHLKLTHSNKNAGPSTRSYPRAVNGSSDSLSSTNSNALLSSPPSPVTPIGFPPSPVTARPDLDQPPTTEDEPLPSFTVSTILPNFLFLGPELTAPGHVEELLALGVKRILNIAIECDDDQGLHLRQKFDKYTRIPMRDIVEEENVVRSVREACDVLDDARLHSAPTYVHCKAGKSRSVTAVIGYLIHANHWTLGRAYAFVTERRKGISPNIGFVSELMTFEEQELGGKSVGVINSSASISGGELDDFDGGKGVKYGYGSGRGRSAQLRESLPPILQTQPSEMIIPGQLSAGGLGTTSVARVGDSGQEMEIKDAHGRYRHARRAPVDEATLQPMRRVSKAGLESIFPSSSEL</sequence>
<evidence type="ECO:0000256" key="2">
    <source>
        <dbReference type="ARBA" id="ARBA00013064"/>
    </source>
</evidence>
<evidence type="ECO:0000256" key="5">
    <source>
        <dbReference type="SAM" id="MobiDB-lite"/>
    </source>
</evidence>
<dbReference type="InterPro" id="IPR000340">
    <property type="entry name" value="Dual-sp_phosphatase_cat-dom"/>
</dbReference>
<keyword evidence="10" id="KW-1185">Reference proteome</keyword>
<gene>
    <name evidence="9" type="ORF">SCHPADRAFT_846003</name>
</gene>
<dbReference type="InterPro" id="IPR001763">
    <property type="entry name" value="Rhodanese-like_dom"/>
</dbReference>
<dbReference type="SMART" id="SM00195">
    <property type="entry name" value="DSPc"/>
    <property type="match status" value="1"/>
</dbReference>
<dbReference type="InterPro" id="IPR020422">
    <property type="entry name" value="TYR_PHOSPHATASE_DUAL_dom"/>
</dbReference>
<evidence type="ECO:0000259" key="6">
    <source>
        <dbReference type="PROSITE" id="PS50054"/>
    </source>
</evidence>
<feature type="compositionally biased region" description="Polar residues" evidence="5">
    <location>
        <begin position="513"/>
        <end position="525"/>
    </location>
</feature>
<dbReference type="GO" id="GO:0043409">
    <property type="term" value="P:negative regulation of MAPK cascade"/>
    <property type="evidence" value="ECO:0007669"/>
    <property type="project" value="TreeGrafter"/>
</dbReference>
<organism evidence="9 10">
    <name type="scientific">Schizopora paradoxa</name>
    <dbReference type="NCBI Taxonomy" id="27342"/>
    <lineage>
        <taxon>Eukaryota</taxon>
        <taxon>Fungi</taxon>
        <taxon>Dikarya</taxon>
        <taxon>Basidiomycota</taxon>
        <taxon>Agaricomycotina</taxon>
        <taxon>Agaricomycetes</taxon>
        <taxon>Hymenochaetales</taxon>
        <taxon>Schizoporaceae</taxon>
        <taxon>Schizopora</taxon>
    </lineage>
</organism>
<dbReference type="InterPro" id="IPR029021">
    <property type="entry name" value="Prot-tyrosine_phosphatase-like"/>
</dbReference>
<dbReference type="PROSITE" id="PS50206">
    <property type="entry name" value="RHODANESE_3"/>
    <property type="match status" value="1"/>
</dbReference>
<keyword evidence="3" id="KW-0378">Hydrolase</keyword>
<evidence type="ECO:0000259" key="7">
    <source>
        <dbReference type="PROSITE" id="PS50056"/>
    </source>
</evidence>
<feature type="region of interest" description="Disordered" evidence="5">
    <location>
        <begin position="482"/>
        <end position="582"/>
    </location>
</feature>
<evidence type="ECO:0000256" key="1">
    <source>
        <dbReference type="ARBA" id="ARBA00008601"/>
    </source>
</evidence>
<feature type="compositionally biased region" description="Low complexity" evidence="5">
    <location>
        <begin position="487"/>
        <end position="508"/>
    </location>
</feature>
<dbReference type="FunFam" id="3.90.190.10:FF:000120">
    <property type="entry name" value="MAP kinase phosphatase, putative"/>
    <property type="match status" value="1"/>
</dbReference>
<dbReference type="CDD" id="cd14498">
    <property type="entry name" value="DSP"/>
    <property type="match status" value="1"/>
</dbReference>